<reference evidence="1" key="1">
    <citation type="submission" date="2016-01" db="EMBL/GenBank/DDBJ databases">
        <authorList>
            <person name="Peeters C."/>
        </authorList>
    </citation>
    <scope>NUCLEOTIDE SEQUENCE [LARGE SCALE GENOMIC DNA]</scope>
    <source>
        <strain evidence="1">LMG 22934</strain>
    </source>
</reference>
<name>A0A158HXY1_9BURK</name>
<organism evidence="1 2">
    <name type="scientific">Caballeronia humi</name>
    <dbReference type="NCBI Taxonomy" id="326474"/>
    <lineage>
        <taxon>Bacteria</taxon>
        <taxon>Pseudomonadati</taxon>
        <taxon>Pseudomonadota</taxon>
        <taxon>Betaproteobacteria</taxon>
        <taxon>Burkholderiales</taxon>
        <taxon>Burkholderiaceae</taxon>
        <taxon>Caballeronia</taxon>
    </lineage>
</organism>
<evidence type="ECO:0000313" key="1">
    <source>
        <dbReference type="EMBL" id="SAL48933.1"/>
    </source>
</evidence>
<sequence>MNDQSATTFLNDVRHPLLALHRSVLTDLRAKHEAEFGPVSPGEFLQIVINGSAYRWLAPLSTVIAALDDVLDDKEATPEGRIEVASAVVAMFSAKTRDPAFAEKYLPLLQDSPEIAVANGHVVQLVRAAGPVKGD</sequence>
<comment type="caution">
    <text evidence="1">The sequence shown here is derived from an EMBL/GenBank/DDBJ whole genome shotgun (WGS) entry which is preliminary data.</text>
</comment>
<dbReference type="RefSeq" id="WP_087668726.1">
    <property type="nucleotide sequence ID" value="NZ_FCNW02000022.1"/>
</dbReference>
<evidence type="ECO:0000313" key="2">
    <source>
        <dbReference type="Proteomes" id="UP000054977"/>
    </source>
</evidence>
<dbReference type="AlphaFoldDB" id="A0A158HXY1"/>
<dbReference type="OrthoDB" id="9787633at2"/>
<dbReference type="STRING" id="326474.AWB65_03928"/>
<dbReference type="Proteomes" id="UP000054977">
    <property type="component" value="Unassembled WGS sequence"/>
</dbReference>
<protein>
    <submittedName>
        <fullName evidence="1">Uncharacterized protein</fullName>
    </submittedName>
</protein>
<proteinExistence type="predicted"/>
<keyword evidence="2" id="KW-1185">Reference proteome</keyword>
<dbReference type="EMBL" id="FCNW02000022">
    <property type="protein sequence ID" value="SAL48933.1"/>
    <property type="molecule type" value="Genomic_DNA"/>
</dbReference>
<accession>A0A158HXY1</accession>
<gene>
    <name evidence="1" type="ORF">AWB65_03928</name>
</gene>